<evidence type="ECO:0000313" key="1">
    <source>
        <dbReference type="EMBL" id="MCH88119.1"/>
    </source>
</evidence>
<gene>
    <name evidence="1" type="ORF">A2U01_0009000</name>
</gene>
<comment type="caution">
    <text evidence="1">The sequence shown here is derived from an EMBL/GenBank/DDBJ whole genome shotgun (WGS) entry which is preliminary data.</text>
</comment>
<sequence length="58" mass="6742">MPPEEDVNELGKFFASQYYGLLCREPDQMRRFYAQHSTMIRVIDGNDTTIILGIFSLL</sequence>
<evidence type="ECO:0000313" key="2">
    <source>
        <dbReference type="Proteomes" id="UP000265520"/>
    </source>
</evidence>
<dbReference type="AlphaFoldDB" id="A0A392MMD0"/>
<name>A0A392MMD0_9FABA</name>
<dbReference type="Proteomes" id="UP000265520">
    <property type="component" value="Unassembled WGS sequence"/>
</dbReference>
<feature type="non-terminal residue" evidence="1">
    <location>
        <position position="58"/>
    </location>
</feature>
<protein>
    <recommendedName>
        <fullName evidence="3">NTF2 domain-containing protein</fullName>
    </recommendedName>
</protein>
<evidence type="ECO:0008006" key="3">
    <source>
        <dbReference type="Google" id="ProtNLM"/>
    </source>
</evidence>
<dbReference type="SUPFAM" id="SSF54427">
    <property type="entry name" value="NTF2-like"/>
    <property type="match status" value="1"/>
</dbReference>
<dbReference type="EMBL" id="LXQA010013529">
    <property type="protein sequence ID" value="MCH88119.1"/>
    <property type="molecule type" value="Genomic_DNA"/>
</dbReference>
<proteinExistence type="predicted"/>
<keyword evidence="2" id="KW-1185">Reference proteome</keyword>
<accession>A0A392MMD0</accession>
<dbReference type="InterPro" id="IPR032710">
    <property type="entry name" value="NTF2-like_dom_sf"/>
</dbReference>
<dbReference type="Gene3D" id="3.10.450.50">
    <property type="match status" value="1"/>
</dbReference>
<reference evidence="1 2" key="1">
    <citation type="journal article" date="2018" name="Front. Plant Sci.">
        <title>Red Clover (Trifolium pratense) and Zigzag Clover (T. medium) - A Picture of Genomic Similarities and Differences.</title>
        <authorList>
            <person name="Dluhosova J."/>
            <person name="Istvanek J."/>
            <person name="Nedelnik J."/>
            <person name="Repkova J."/>
        </authorList>
    </citation>
    <scope>NUCLEOTIDE SEQUENCE [LARGE SCALE GENOMIC DNA]</scope>
    <source>
        <strain evidence="2">cv. 10/8</strain>
        <tissue evidence="1">Leaf</tissue>
    </source>
</reference>
<organism evidence="1 2">
    <name type="scientific">Trifolium medium</name>
    <dbReference type="NCBI Taxonomy" id="97028"/>
    <lineage>
        <taxon>Eukaryota</taxon>
        <taxon>Viridiplantae</taxon>
        <taxon>Streptophyta</taxon>
        <taxon>Embryophyta</taxon>
        <taxon>Tracheophyta</taxon>
        <taxon>Spermatophyta</taxon>
        <taxon>Magnoliopsida</taxon>
        <taxon>eudicotyledons</taxon>
        <taxon>Gunneridae</taxon>
        <taxon>Pentapetalae</taxon>
        <taxon>rosids</taxon>
        <taxon>fabids</taxon>
        <taxon>Fabales</taxon>
        <taxon>Fabaceae</taxon>
        <taxon>Papilionoideae</taxon>
        <taxon>50 kb inversion clade</taxon>
        <taxon>NPAAA clade</taxon>
        <taxon>Hologalegina</taxon>
        <taxon>IRL clade</taxon>
        <taxon>Trifolieae</taxon>
        <taxon>Trifolium</taxon>
    </lineage>
</organism>